<feature type="transmembrane region" description="Helical" evidence="6">
    <location>
        <begin position="95"/>
        <end position="114"/>
    </location>
</feature>
<dbReference type="InterPro" id="IPR026870">
    <property type="entry name" value="Zinc_ribbon_dom"/>
</dbReference>
<keyword evidence="3 6" id="KW-1133">Transmembrane helix</keyword>
<feature type="compositionally biased region" description="Polar residues" evidence="5">
    <location>
        <begin position="32"/>
        <end position="42"/>
    </location>
</feature>
<feature type="region of interest" description="Disordered" evidence="5">
    <location>
        <begin position="1"/>
        <end position="42"/>
    </location>
</feature>
<protein>
    <recommendedName>
        <fullName evidence="11">TM2 domain-containing protein</fullName>
    </recommendedName>
</protein>
<evidence type="ECO:0000256" key="5">
    <source>
        <dbReference type="SAM" id="MobiDB-lite"/>
    </source>
</evidence>
<dbReference type="GO" id="GO:0016020">
    <property type="term" value="C:membrane"/>
    <property type="evidence" value="ECO:0007669"/>
    <property type="project" value="UniProtKB-SubCell"/>
</dbReference>
<evidence type="ECO:0000313" key="9">
    <source>
        <dbReference type="EMBL" id="KTG09954.1"/>
    </source>
</evidence>
<evidence type="ECO:0000259" key="8">
    <source>
        <dbReference type="Pfam" id="PF13240"/>
    </source>
</evidence>
<dbReference type="EMBL" id="LOPU01000018">
    <property type="protein sequence ID" value="KTG09954.1"/>
    <property type="molecule type" value="Genomic_DNA"/>
</dbReference>
<name>A0A0W1RA55_9EURY</name>
<keyword evidence="10" id="KW-1185">Reference proteome</keyword>
<gene>
    <name evidence="9" type="ORF">AUR64_10080</name>
</gene>
<dbReference type="Pfam" id="PF13240">
    <property type="entry name" value="Zn_Ribbon_1"/>
    <property type="match status" value="1"/>
</dbReference>
<keyword evidence="2 6" id="KW-0812">Transmembrane</keyword>
<evidence type="ECO:0000256" key="2">
    <source>
        <dbReference type="ARBA" id="ARBA00022692"/>
    </source>
</evidence>
<evidence type="ECO:0000256" key="1">
    <source>
        <dbReference type="ARBA" id="ARBA00004141"/>
    </source>
</evidence>
<evidence type="ECO:0000313" key="10">
    <source>
        <dbReference type="Proteomes" id="UP000054387"/>
    </source>
</evidence>
<feature type="transmembrane region" description="Helical" evidence="6">
    <location>
        <begin position="120"/>
        <end position="144"/>
    </location>
</feature>
<comment type="caution">
    <text evidence="9">The sequence shown here is derived from an EMBL/GenBank/DDBJ whole genome shotgun (WGS) entry which is preliminary data.</text>
</comment>
<organism evidence="9 10">
    <name type="scientific">Haloprofundus marisrubri</name>
    <dbReference type="NCBI Taxonomy" id="1514971"/>
    <lineage>
        <taxon>Archaea</taxon>
        <taxon>Methanobacteriati</taxon>
        <taxon>Methanobacteriota</taxon>
        <taxon>Stenosarchaea group</taxon>
        <taxon>Halobacteria</taxon>
        <taxon>Halobacteriales</taxon>
        <taxon>Haloferacaceae</taxon>
        <taxon>Haloprofundus</taxon>
    </lineage>
</organism>
<dbReference type="STRING" id="1514971.AUR64_10080"/>
<feature type="domain" description="Zinc-ribbon" evidence="8">
    <location>
        <begin position="45"/>
        <end position="66"/>
    </location>
</feature>
<dbReference type="InterPro" id="IPR007829">
    <property type="entry name" value="TM2"/>
</dbReference>
<evidence type="ECO:0000259" key="7">
    <source>
        <dbReference type="Pfam" id="PF05154"/>
    </source>
</evidence>
<feature type="compositionally biased region" description="Low complexity" evidence="5">
    <location>
        <begin position="16"/>
        <end position="29"/>
    </location>
</feature>
<dbReference type="OrthoDB" id="64860at2157"/>
<evidence type="ECO:0008006" key="11">
    <source>
        <dbReference type="Google" id="ProtNLM"/>
    </source>
</evidence>
<evidence type="ECO:0000256" key="4">
    <source>
        <dbReference type="ARBA" id="ARBA00023136"/>
    </source>
</evidence>
<keyword evidence="4 6" id="KW-0472">Membrane</keyword>
<dbReference type="Proteomes" id="UP000054387">
    <property type="component" value="Unassembled WGS sequence"/>
</dbReference>
<dbReference type="Pfam" id="PF05154">
    <property type="entry name" value="TM2"/>
    <property type="match status" value="1"/>
</dbReference>
<feature type="domain" description="TM2" evidence="7">
    <location>
        <begin position="93"/>
        <end position="139"/>
    </location>
</feature>
<sequence length="157" mass="16895">MSSREHDSTVADETADGSGASDASSTSDDSTQRTARNEQSTETAYCRECGDEIVRTASFCPQCGAKQPGGEGRHRVGPESTATEYADSLGEDRRLVAGLLAILLGTIGAHKFYLGRTGFGILYLLFFWTGIPTIVGIIEGAIYLSKSPEQFHAQYFD</sequence>
<comment type="subcellular location">
    <subcellularLocation>
        <location evidence="1">Membrane</location>
        <topology evidence="1">Multi-pass membrane protein</topology>
    </subcellularLocation>
</comment>
<proteinExistence type="predicted"/>
<reference evidence="9 10" key="1">
    <citation type="submission" date="2015-12" db="EMBL/GenBank/DDBJ databases">
        <title>Haloprofundus marisrubri gen. nov., sp. nov., an extremely halophilic archaeon isolated from the Discovery deep brine-seawater interface in the Red Sea.</title>
        <authorList>
            <person name="Zhang G."/>
            <person name="Stingl U."/>
            <person name="Rashid M."/>
        </authorList>
    </citation>
    <scope>NUCLEOTIDE SEQUENCE [LARGE SCALE GENOMIC DNA]</scope>
    <source>
        <strain evidence="9 10">SB9</strain>
    </source>
</reference>
<evidence type="ECO:0000256" key="3">
    <source>
        <dbReference type="ARBA" id="ARBA00022989"/>
    </source>
</evidence>
<dbReference type="AlphaFoldDB" id="A0A0W1RA55"/>
<dbReference type="RefSeq" id="WP_058581309.1">
    <property type="nucleotide sequence ID" value="NZ_LOPU01000018.1"/>
</dbReference>
<accession>A0A0W1RA55</accession>
<evidence type="ECO:0000256" key="6">
    <source>
        <dbReference type="SAM" id="Phobius"/>
    </source>
</evidence>